<dbReference type="PIRSF" id="PIRSF035040">
    <property type="entry name" value="UCP035040_CBS_Lmo0553"/>
    <property type="match status" value="1"/>
</dbReference>
<accession>A0A179T2K4</accession>
<reference evidence="4" key="1">
    <citation type="submission" date="2016-04" db="EMBL/GenBank/DDBJ databases">
        <authorList>
            <person name="Lyu Z."/>
            <person name="Lyu W."/>
        </authorList>
    </citation>
    <scope>NUCLEOTIDE SEQUENCE [LARGE SCALE GENOMIC DNA]</scope>
    <source>
        <strain evidence="4">C44</strain>
    </source>
</reference>
<evidence type="ECO:0000313" key="4">
    <source>
        <dbReference type="Proteomes" id="UP000078534"/>
    </source>
</evidence>
<organism evidence="3 4">
    <name type="scientific">Metabacillus litoralis</name>
    <dbReference type="NCBI Taxonomy" id="152268"/>
    <lineage>
        <taxon>Bacteria</taxon>
        <taxon>Bacillati</taxon>
        <taxon>Bacillota</taxon>
        <taxon>Bacilli</taxon>
        <taxon>Bacillales</taxon>
        <taxon>Bacillaceae</taxon>
        <taxon>Metabacillus</taxon>
    </lineage>
</organism>
<evidence type="ECO:0000313" key="3">
    <source>
        <dbReference type="EMBL" id="OAS86703.1"/>
    </source>
</evidence>
<dbReference type="RefSeq" id="WP_066331052.1">
    <property type="nucleotide sequence ID" value="NZ_LWSG01000012.1"/>
</dbReference>
<gene>
    <name evidence="3" type="ORF">A6K24_04115</name>
</gene>
<protein>
    <recommendedName>
        <fullName evidence="2">CBS domain-containing protein</fullName>
    </recommendedName>
</protein>
<dbReference type="PROSITE" id="PS51371">
    <property type="entry name" value="CBS"/>
    <property type="match status" value="1"/>
</dbReference>
<evidence type="ECO:0000259" key="2">
    <source>
        <dbReference type="PROSITE" id="PS51371"/>
    </source>
</evidence>
<proteinExistence type="predicted"/>
<dbReference type="Gene3D" id="3.10.580.10">
    <property type="entry name" value="CBS-domain"/>
    <property type="match status" value="1"/>
</dbReference>
<dbReference type="CDD" id="cd02205">
    <property type="entry name" value="CBS_pair_SF"/>
    <property type="match status" value="1"/>
</dbReference>
<dbReference type="EMBL" id="LWSG01000012">
    <property type="protein sequence ID" value="OAS86703.1"/>
    <property type="molecule type" value="Genomic_DNA"/>
</dbReference>
<dbReference type="InterPro" id="IPR017036">
    <property type="entry name" value="Lmo0553-like"/>
</dbReference>
<keyword evidence="1" id="KW-0129">CBS domain</keyword>
<feature type="domain" description="CBS" evidence="2">
    <location>
        <begin position="8"/>
        <end position="68"/>
    </location>
</feature>
<dbReference type="NCBIfam" id="NF038387">
    <property type="entry name" value="CBS_CbpA"/>
    <property type="match status" value="1"/>
</dbReference>
<dbReference type="AlphaFoldDB" id="A0A179T2K4"/>
<dbReference type="OrthoDB" id="1706107at2"/>
<comment type="caution">
    <text evidence="3">The sequence shown here is derived from an EMBL/GenBank/DDBJ whole genome shotgun (WGS) entry which is preliminary data.</text>
</comment>
<sequence>MKVRYHYVTKEDVKYCDLNSTVKQAYDFLKATGFRSIPVLKNNGKTFVGFIYKVHLLEHYVEHEGKDNDPIESLLKNQDAYIFEEDSFFKTFLTIRRLPFLAVLNEQNEFSGIITHSNIMDVLEDSFGMQTGGYLLTVGTKEHKGAIKDLVTIVKNVNIEGLLTLDNGDKYLRRIILNLSGDLTDKELKKIIEKLEDKDFRVASVDRIENKN</sequence>
<dbReference type="STRING" id="152268.A6K24_04115"/>
<dbReference type="InterPro" id="IPR000644">
    <property type="entry name" value="CBS_dom"/>
</dbReference>
<name>A0A179T2K4_9BACI</name>
<evidence type="ECO:0000256" key="1">
    <source>
        <dbReference type="PROSITE-ProRule" id="PRU00703"/>
    </source>
</evidence>
<keyword evidence="4" id="KW-1185">Reference proteome</keyword>
<dbReference type="Pfam" id="PF00571">
    <property type="entry name" value="CBS"/>
    <property type="match status" value="1"/>
</dbReference>
<dbReference type="InterPro" id="IPR046342">
    <property type="entry name" value="CBS_dom_sf"/>
</dbReference>
<dbReference type="SUPFAM" id="SSF54631">
    <property type="entry name" value="CBS-domain pair"/>
    <property type="match status" value="1"/>
</dbReference>
<dbReference type="Proteomes" id="UP000078534">
    <property type="component" value="Unassembled WGS sequence"/>
</dbReference>